<evidence type="ECO:0000259" key="2">
    <source>
        <dbReference type="Pfam" id="PF00068"/>
    </source>
</evidence>
<evidence type="ECO:0000256" key="1">
    <source>
        <dbReference type="SAM" id="SignalP"/>
    </source>
</evidence>
<keyword evidence="4" id="KW-1185">Reference proteome</keyword>
<proteinExistence type="predicted"/>
<dbReference type="GO" id="GO:0050482">
    <property type="term" value="P:arachidonate secretion"/>
    <property type="evidence" value="ECO:0007669"/>
    <property type="project" value="InterPro"/>
</dbReference>
<dbReference type="AlphaFoldDB" id="A0A8S9ZNL1"/>
<dbReference type="InterPro" id="IPR036444">
    <property type="entry name" value="PLipase_A2_dom_sf"/>
</dbReference>
<feature type="chain" id="PRO_5035838425" evidence="1">
    <location>
        <begin position="21"/>
        <end position="172"/>
    </location>
</feature>
<evidence type="ECO:0000313" key="3">
    <source>
        <dbReference type="EMBL" id="KAF7635000.1"/>
    </source>
</evidence>
<reference evidence="3" key="1">
    <citation type="journal article" date="2020" name="Ecol. Evol.">
        <title>Genome structure and content of the rice root-knot nematode (Meloidogyne graminicola).</title>
        <authorList>
            <person name="Phan N.T."/>
            <person name="Danchin E.G.J."/>
            <person name="Klopp C."/>
            <person name="Perfus-Barbeoch L."/>
            <person name="Kozlowski D.K."/>
            <person name="Koutsovoulos G.D."/>
            <person name="Lopez-Roques C."/>
            <person name="Bouchez O."/>
            <person name="Zahm M."/>
            <person name="Besnard G."/>
            <person name="Bellafiore S."/>
        </authorList>
    </citation>
    <scope>NUCLEOTIDE SEQUENCE</scope>
    <source>
        <strain evidence="3">VN-18</strain>
    </source>
</reference>
<dbReference type="SUPFAM" id="SSF48619">
    <property type="entry name" value="Phospholipase A2, PLA2"/>
    <property type="match status" value="1"/>
</dbReference>
<dbReference type="Pfam" id="PF00068">
    <property type="entry name" value="Phospholip_A2_1"/>
    <property type="match status" value="1"/>
</dbReference>
<protein>
    <submittedName>
        <fullName evidence="3">Phospholipase A(2)</fullName>
    </submittedName>
</protein>
<gene>
    <name evidence="3" type="ORF">Mgra_00005597</name>
</gene>
<sequence length="172" mass="19715">MCKIFKILFLFIFKFIFINGEIIPSAEECDKLMKNGGTYDNYGCYCTGRTRSNTKPVDEIDNCCFNLQNCLLPLYMKGTCNKILSANYYFFNNDTCVTYYERCTHANECGIGLCKCFKEYTGCLIQLPIPNIRKLCTNTVLISSKTIRTTKNSLQSAFALFSTSITSYMYKQ</sequence>
<keyword evidence="1" id="KW-0732">Signal</keyword>
<evidence type="ECO:0000313" key="4">
    <source>
        <dbReference type="Proteomes" id="UP000605970"/>
    </source>
</evidence>
<dbReference type="Proteomes" id="UP000605970">
    <property type="component" value="Unassembled WGS sequence"/>
</dbReference>
<name>A0A8S9ZNL1_9BILA</name>
<dbReference type="InterPro" id="IPR016090">
    <property type="entry name" value="PLA2-like_dom"/>
</dbReference>
<accession>A0A8S9ZNL1</accession>
<feature type="domain" description="Phospholipase A2-like central" evidence="2">
    <location>
        <begin position="35"/>
        <end position="126"/>
    </location>
</feature>
<dbReference type="GO" id="GO:0006644">
    <property type="term" value="P:phospholipid metabolic process"/>
    <property type="evidence" value="ECO:0007669"/>
    <property type="project" value="InterPro"/>
</dbReference>
<organism evidence="3 4">
    <name type="scientific">Meloidogyne graminicola</name>
    <dbReference type="NCBI Taxonomy" id="189291"/>
    <lineage>
        <taxon>Eukaryota</taxon>
        <taxon>Metazoa</taxon>
        <taxon>Ecdysozoa</taxon>
        <taxon>Nematoda</taxon>
        <taxon>Chromadorea</taxon>
        <taxon>Rhabditida</taxon>
        <taxon>Tylenchina</taxon>
        <taxon>Tylenchomorpha</taxon>
        <taxon>Tylenchoidea</taxon>
        <taxon>Meloidogynidae</taxon>
        <taxon>Meloidogyninae</taxon>
        <taxon>Meloidogyne</taxon>
    </lineage>
</organism>
<dbReference type="GO" id="GO:0004623">
    <property type="term" value="F:phospholipase A2 activity"/>
    <property type="evidence" value="ECO:0007669"/>
    <property type="project" value="InterPro"/>
</dbReference>
<feature type="signal peptide" evidence="1">
    <location>
        <begin position="1"/>
        <end position="20"/>
    </location>
</feature>
<dbReference type="OrthoDB" id="5874468at2759"/>
<comment type="caution">
    <text evidence="3">The sequence shown here is derived from an EMBL/GenBank/DDBJ whole genome shotgun (WGS) entry which is preliminary data.</text>
</comment>
<dbReference type="EMBL" id="JABEBT010000048">
    <property type="protein sequence ID" value="KAF7635000.1"/>
    <property type="molecule type" value="Genomic_DNA"/>
</dbReference>
<dbReference type="Gene3D" id="1.20.90.10">
    <property type="entry name" value="Phospholipase A2 domain"/>
    <property type="match status" value="1"/>
</dbReference>